<accession>A0AAD8A5V8</accession>
<reference evidence="1" key="1">
    <citation type="journal article" date="2023" name="IScience">
        <title>Live-bearing cockroach genome reveals convergent evolutionary mechanisms linked to viviparity in insects and beyond.</title>
        <authorList>
            <person name="Fouks B."/>
            <person name="Harrison M.C."/>
            <person name="Mikhailova A.A."/>
            <person name="Marchal E."/>
            <person name="English S."/>
            <person name="Carruthers M."/>
            <person name="Jennings E.C."/>
            <person name="Chiamaka E.L."/>
            <person name="Frigard R.A."/>
            <person name="Pippel M."/>
            <person name="Attardo G.M."/>
            <person name="Benoit J.B."/>
            <person name="Bornberg-Bauer E."/>
            <person name="Tobe S.S."/>
        </authorList>
    </citation>
    <scope>NUCLEOTIDE SEQUENCE</scope>
    <source>
        <strain evidence="1">Stay&amp;Tobe</strain>
    </source>
</reference>
<protein>
    <submittedName>
        <fullName evidence="1">Uncharacterized protein</fullName>
    </submittedName>
</protein>
<organism evidence="1 2">
    <name type="scientific">Diploptera punctata</name>
    <name type="common">Pacific beetle cockroach</name>
    <dbReference type="NCBI Taxonomy" id="6984"/>
    <lineage>
        <taxon>Eukaryota</taxon>
        <taxon>Metazoa</taxon>
        <taxon>Ecdysozoa</taxon>
        <taxon>Arthropoda</taxon>
        <taxon>Hexapoda</taxon>
        <taxon>Insecta</taxon>
        <taxon>Pterygota</taxon>
        <taxon>Neoptera</taxon>
        <taxon>Polyneoptera</taxon>
        <taxon>Dictyoptera</taxon>
        <taxon>Blattodea</taxon>
        <taxon>Blaberoidea</taxon>
        <taxon>Blaberidae</taxon>
        <taxon>Diplopterinae</taxon>
        <taxon>Diploptera</taxon>
    </lineage>
</organism>
<feature type="non-terminal residue" evidence="1">
    <location>
        <position position="1"/>
    </location>
</feature>
<evidence type="ECO:0000313" key="2">
    <source>
        <dbReference type="Proteomes" id="UP001233999"/>
    </source>
</evidence>
<name>A0AAD8A5V8_DIPPU</name>
<feature type="non-terminal residue" evidence="1">
    <location>
        <position position="92"/>
    </location>
</feature>
<sequence>YSKVVTAHKDSHISKGISAVQCQHKKVKRYNAESLICRIFTQKLTIGRFCISNQVPTIVLNLANRNSPSSSKKKIDRLRKVFIACSSTSGLS</sequence>
<dbReference type="Proteomes" id="UP001233999">
    <property type="component" value="Unassembled WGS sequence"/>
</dbReference>
<keyword evidence="2" id="KW-1185">Reference proteome</keyword>
<dbReference type="AlphaFoldDB" id="A0AAD8A5V8"/>
<reference evidence="1" key="2">
    <citation type="submission" date="2023-05" db="EMBL/GenBank/DDBJ databases">
        <authorList>
            <person name="Fouks B."/>
        </authorList>
    </citation>
    <scope>NUCLEOTIDE SEQUENCE</scope>
    <source>
        <strain evidence="1">Stay&amp;Tobe</strain>
        <tissue evidence="1">Testes</tissue>
    </source>
</reference>
<evidence type="ECO:0000313" key="1">
    <source>
        <dbReference type="EMBL" id="KAJ9591968.1"/>
    </source>
</evidence>
<dbReference type="EMBL" id="JASPKZ010003851">
    <property type="protein sequence ID" value="KAJ9591968.1"/>
    <property type="molecule type" value="Genomic_DNA"/>
</dbReference>
<proteinExistence type="predicted"/>
<comment type="caution">
    <text evidence="1">The sequence shown here is derived from an EMBL/GenBank/DDBJ whole genome shotgun (WGS) entry which is preliminary data.</text>
</comment>
<gene>
    <name evidence="1" type="ORF">L9F63_001480</name>
</gene>